<dbReference type="CDD" id="cd02932">
    <property type="entry name" value="OYE_YqiM_FMN"/>
    <property type="match status" value="1"/>
</dbReference>
<dbReference type="PANTHER" id="PTHR43303:SF4">
    <property type="entry name" value="NADPH DEHYDROGENASE C23G7.10C-RELATED"/>
    <property type="match status" value="1"/>
</dbReference>
<dbReference type="RefSeq" id="WP_069364767.1">
    <property type="nucleotide sequence ID" value="NZ_CP012502.1"/>
</dbReference>
<dbReference type="Gene3D" id="3.20.20.70">
    <property type="entry name" value="Aldolase class I"/>
    <property type="match status" value="1"/>
</dbReference>
<keyword evidence="5" id="KW-0560">Oxidoreductase</keyword>
<dbReference type="Pfam" id="PF00724">
    <property type="entry name" value="Oxidored_FMN"/>
    <property type="match status" value="1"/>
</dbReference>
<name>A0A1D7QUQ8_9BACI</name>
<keyword evidence="4" id="KW-0521">NADP</keyword>
<evidence type="ECO:0000313" key="8">
    <source>
        <dbReference type="Proteomes" id="UP000094463"/>
    </source>
</evidence>
<dbReference type="GO" id="GO:0050661">
    <property type="term" value="F:NADP binding"/>
    <property type="evidence" value="ECO:0007669"/>
    <property type="project" value="InterPro"/>
</dbReference>
<evidence type="ECO:0000256" key="1">
    <source>
        <dbReference type="ARBA" id="ARBA00001917"/>
    </source>
</evidence>
<accession>A0A1D7QUQ8</accession>
<dbReference type="InterPro" id="IPR013785">
    <property type="entry name" value="Aldolase_TIM"/>
</dbReference>
<dbReference type="NCBIfam" id="NF010047">
    <property type="entry name" value="PRK13523.1"/>
    <property type="match status" value="1"/>
</dbReference>
<dbReference type="Proteomes" id="UP000094463">
    <property type="component" value="Chromosome"/>
</dbReference>
<proteinExistence type="predicted"/>
<protein>
    <submittedName>
        <fullName evidence="7">NADPH dehydrogenase</fullName>
    </submittedName>
</protein>
<evidence type="ECO:0000313" key="7">
    <source>
        <dbReference type="EMBL" id="AOM82708.1"/>
    </source>
</evidence>
<evidence type="ECO:0000256" key="3">
    <source>
        <dbReference type="ARBA" id="ARBA00022643"/>
    </source>
</evidence>
<keyword evidence="3" id="KW-0288">FMN</keyword>
<feature type="domain" description="NADH:flavin oxidoreductase/NADH oxidase N-terminal" evidence="6">
    <location>
        <begin position="5"/>
        <end position="324"/>
    </location>
</feature>
<evidence type="ECO:0000259" key="6">
    <source>
        <dbReference type="Pfam" id="PF00724"/>
    </source>
</evidence>
<reference evidence="7 8" key="1">
    <citation type="submission" date="2015-08" db="EMBL/GenBank/DDBJ databases">
        <title>The complete genome sequence of Bacillus beveridgei MLTeJB.</title>
        <authorList>
            <person name="Hanson T.E."/>
            <person name="Mesa C."/>
            <person name="Basesman S.M."/>
            <person name="Oremland R.S."/>
        </authorList>
    </citation>
    <scope>NUCLEOTIDE SEQUENCE [LARGE SCALE GENOMIC DNA]</scope>
    <source>
        <strain evidence="7 8">MLTeJB</strain>
    </source>
</reference>
<comment type="cofactor">
    <cofactor evidence="1">
        <name>FMN</name>
        <dbReference type="ChEBI" id="CHEBI:58210"/>
    </cofactor>
</comment>
<dbReference type="GO" id="GO:0010181">
    <property type="term" value="F:FMN binding"/>
    <property type="evidence" value="ECO:0007669"/>
    <property type="project" value="InterPro"/>
</dbReference>
<dbReference type="STRING" id="632773.BBEV_1345"/>
<dbReference type="PANTHER" id="PTHR43303">
    <property type="entry name" value="NADPH DEHYDROGENASE C23G7.10C-RELATED"/>
    <property type="match status" value="1"/>
</dbReference>
<keyword evidence="2" id="KW-0285">Flavoprotein</keyword>
<organism evidence="7 8">
    <name type="scientific">Salisediminibacterium beveridgei</name>
    <dbReference type="NCBI Taxonomy" id="632773"/>
    <lineage>
        <taxon>Bacteria</taxon>
        <taxon>Bacillati</taxon>
        <taxon>Bacillota</taxon>
        <taxon>Bacilli</taxon>
        <taxon>Bacillales</taxon>
        <taxon>Bacillaceae</taxon>
        <taxon>Salisediminibacterium</taxon>
    </lineage>
</organism>
<gene>
    <name evidence="7" type="primary">namA</name>
    <name evidence="7" type="ORF">BBEV_1345</name>
</gene>
<dbReference type="EMBL" id="CP012502">
    <property type="protein sequence ID" value="AOM82708.1"/>
    <property type="molecule type" value="Genomic_DNA"/>
</dbReference>
<dbReference type="InterPro" id="IPR001155">
    <property type="entry name" value="OxRdtase_FMN_N"/>
</dbReference>
<evidence type="ECO:0000256" key="4">
    <source>
        <dbReference type="ARBA" id="ARBA00022857"/>
    </source>
</evidence>
<evidence type="ECO:0000256" key="5">
    <source>
        <dbReference type="ARBA" id="ARBA00023002"/>
    </source>
</evidence>
<dbReference type="InterPro" id="IPR044152">
    <property type="entry name" value="YqjM-like"/>
</dbReference>
<dbReference type="KEGG" id="bbev:BBEV_1345"/>
<sequence length="340" mass="37743">MSALLFSPLTIKNVTFKNRIAMAPMCMYSSFSEDGHTSHWHQHHYESRAAGQVGLVMIEATTVMANGAISPQDLGIYSSDHIEGLKNLTDGIHNHGAKAGIQLAHAGRKANYDGRIMAPSAIAFDEENRIPDEMTANDIQELIQYFKKAAERARIAGFDVIELHGAHGYLINQFLSPLSNHRTDDYGGTKENRFRLLKEITEAVTVVWDGPLFVRLSADEYHPEGNQPEDLIEYGRLLKELGVDLIDCSSGGVVRTAIETYPGYQISYAENMRKKAGLLTGAVGLITNPHMAEEIIHNGRADMILIGRELLRNPYWPLEAAKSLGAKEVEPPRQYLAGWM</sequence>
<dbReference type="SUPFAM" id="SSF51395">
    <property type="entry name" value="FMN-linked oxidoreductases"/>
    <property type="match status" value="1"/>
</dbReference>
<dbReference type="OrthoDB" id="9772736at2"/>
<dbReference type="PATRIC" id="fig|632773.3.peg.1420"/>
<evidence type="ECO:0000256" key="2">
    <source>
        <dbReference type="ARBA" id="ARBA00022630"/>
    </source>
</evidence>
<dbReference type="AlphaFoldDB" id="A0A1D7QUQ8"/>
<dbReference type="GO" id="GO:0003959">
    <property type="term" value="F:NADPH dehydrogenase activity"/>
    <property type="evidence" value="ECO:0007669"/>
    <property type="project" value="InterPro"/>
</dbReference>
<keyword evidence="8" id="KW-1185">Reference proteome</keyword>